<dbReference type="Gene3D" id="3.30.565.10">
    <property type="entry name" value="Histidine kinase-like ATPase, C-terminal domain"/>
    <property type="match status" value="1"/>
</dbReference>
<evidence type="ECO:0000256" key="12">
    <source>
        <dbReference type="SAM" id="Phobius"/>
    </source>
</evidence>
<keyword evidence="7 15" id="KW-0418">Kinase</keyword>
<dbReference type="SUPFAM" id="SSF158472">
    <property type="entry name" value="HAMP domain-like"/>
    <property type="match status" value="1"/>
</dbReference>
<keyword evidence="10 12" id="KW-0472">Membrane</keyword>
<evidence type="ECO:0000256" key="6">
    <source>
        <dbReference type="ARBA" id="ARBA00022692"/>
    </source>
</evidence>
<evidence type="ECO:0000259" key="13">
    <source>
        <dbReference type="PROSITE" id="PS50109"/>
    </source>
</evidence>
<dbReference type="InterPro" id="IPR004358">
    <property type="entry name" value="Sig_transdc_His_kin-like_C"/>
</dbReference>
<evidence type="ECO:0000259" key="14">
    <source>
        <dbReference type="PROSITE" id="PS50885"/>
    </source>
</evidence>
<dbReference type="GO" id="GO:0005886">
    <property type="term" value="C:plasma membrane"/>
    <property type="evidence" value="ECO:0007669"/>
    <property type="project" value="UniProtKB-SubCell"/>
</dbReference>
<sequence length="485" mass="50954">MTTDSHPGGAPQAAPDHASSEAPETSSGVGLILGSRLRQQVVGTTVALTLIAMAALTLLVHEVLASTVEGDVSGLLQDRADAVTSTLIVRDGQVVAQETPTETLDRSTWVYDDTGRLVEGAPAEGALRRTVEELSTSQQRSTASVDDEYRLLAVPVQLGAAGEVSAVVVVAVNLAPYERTEHYALLVTLALGFVVVLGSAGVAAWSLHRALKPVSLMAARAREWSEQDLDRRFALGEPNDEISSLATTFDTLLGRVAEVIRSEQRLSQEMAHELRTPLTTVRAEAEIAALHPDLPEEPRAALTRIVAACDTMSDAITALMDLARTGGVVGRSTPGDVLAPLLEESQLRPGARVTVTSVPDGVLIAGPLDLVQRALSPLLDNAVRHAASRVTLRVVARGALVEFHVEDDGPGVEPGEVERLFVPGHRGATSDGAGLGLPLARRVARSLGGDVEAVARLDSRPGGGHFVLTLPSVPKGPARSPEQPE</sequence>
<comment type="catalytic activity">
    <reaction evidence="1">
        <text>ATP + protein L-histidine = ADP + protein N-phospho-L-histidine.</text>
        <dbReference type="EC" id="2.7.13.3"/>
    </reaction>
</comment>
<reference evidence="15 16" key="1">
    <citation type="submission" date="2016-10" db="EMBL/GenBank/DDBJ databases">
        <authorList>
            <person name="de Groot N.N."/>
        </authorList>
    </citation>
    <scope>NUCLEOTIDE SEQUENCE [LARGE SCALE GENOMIC DNA]</scope>
    <source>
        <strain evidence="15 16">CGMCC 1.11147</strain>
    </source>
</reference>
<dbReference type="InterPro" id="IPR036890">
    <property type="entry name" value="HATPase_C_sf"/>
</dbReference>
<keyword evidence="4" id="KW-0597">Phosphoprotein</keyword>
<dbReference type="Pfam" id="PF02518">
    <property type="entry name" value="HATPase_c"/>
    <property type="match status" value="1"/>
</dbReference>
<evidence type="ECO:0000256" key="2">
    <source>
        <dbReference type="ARBA" id="ARBA00004236"/>
    </source>
</evidence>
<dbReference type="Proteomes" id="UP000199004">
    <property type="component" value="Unassembled WGS sequence"/>
</dbReference>
<dbReference type="SUPFAM" id="SSF55874">
    <property type="entry name" value="ATPase domain of HSP90 chaperone/DNA topoisomerase II/histidine kinase"/>
    <property type="match status" value="1"/>
</dbReference>
<feature type="domain" description="Histidine kinase" evidence="13">
    <location>
        <begin position="269"/>
        <end position="474"/>
    </location>
</feature>
<feature type="transmembrane region" description="Helical" evidence="12">
    <location>
        <begin position="183"/>
        <end position="207"/>
    </location>
</feature>
<evidence type="ECO:0000256" key="9">
    <source>
        <dbReference type="ARBA" id="ARBA00023012"/>
    </source>
</evidence>
<dbReference type="PROSITE" id="PS50109">
    <property type="entry name" value="HIS_KIN"/>
    <property type="match status" value="1"/>
</dbReference>
<proteinExistence type="predicted"/>
<dbReference type="EMBL" id="FNIC01000008">
    <property type="protein sequence ID" value="SDO39953.1"/>
    <property type="molecule type" value="Genomic_DNA"/>
</dbReference>
<name>A0A1H0J8W9_9ACTN</name>
<dbReference type="CDD" id="cd00082">
    <property type="entry name" value="HisKA"/>
    <property type="match status" value="1"/>
</dbReference>
<gene>
    <name evidence="15" type="ORF">SAMN05192576_3944</name>
</gene>
<feature type="region of interest" description="Disordered" evidence="11">
    <location>
        <begin position="462"/>
        <end position="485"/>
    </location>
</feature>
<dbReference type="InterPro" id="IPR050428">
    <property type="entry name" value="TCS_sensor_his_kinase"/>
</dbReference>
<dbReference type="InterPro" id="IPR003594">
    <property type="entry name" value="HATPase_dom"/>
</dbReference>
<dbReference type="EC" id="2.7.13.3" evidence="3"/>
<evidence type="ECO:0000256" key="1">
    <source>
        <dbReference type="ARBA" id="ARBA00000085"/>
    </source>
</evidence>
<organism evidence="15 16">
    <name type="scientific">Nocardioides szechwanensis</name>
    <dbReference type="NCBI Taxonomy" id="1005944"/>
    <lineage>
        <taxon>Bacteria</taxon>
        <taxon>Bacillati</taxon>
        <taxon>Actinomycetota</taxon>
        <taxon>Actinomycetes</taxon>
        <taxon>Propionibacteriales</taxon>
        <taxon>Nocardioidaceae</taxon>
        <taxon>Nocardioides</taxon>
    </lineage>
</organism>
<evidence type="ECO:0000256" key="10">
    <source>
        <dbReference type="ARBA" id="ARBA00023136"/>
    </source>
</evidence>
<keyword evidence="5" id="KW-0808">Transferase</keyword>
<dbReference type="InterPro" id="IPR003660">
    <property type="entry name" value="HAMP_dom"/>
</dbReference>
<dbReference type="SMART" id="SM00304">
    <property type="entry name" value="HAMP"/>
    <property type="match status" value="1"/>
</dbReference>
<dbReference type="OrthoDB" id="3849995at2"/>
<feature type="transmembrane region" description="Helical" evidence="12">
    <location>
        <begin position="41"/>
        <end position="60"/>
    </location>
</feature>
<keyword evidence="16" id="KW-1185">Reference proteome</keyword>
<evidence type="ECO:0000256" key="4">
    <source>
        <dbReference type="ARBA" id="ARBA00022553"/>
    </source>
</evidence>
<evidence type="ECO:0000256" key="7">
    <source>
        <dbReference type="ARBA" id="ARBA00022777"/>
    </source>
</evidence>
<dbReference type="Gene3D" id="1.10.287.130">
    <property type="match status" value="1"/>
</dbReference>
<dbReference type="SMART" id="SM00387">
    <property type="entry name" value="HATPase_c"/>
    <property type="match status" value="1"/>
</dbReference>
<evidence type="ECO:0000256" key="3">
    <source>
        <dbReference type="ARBA" id="ARBA00012438"/>
    </source>
</evidence>
<evidence type="ECO:0000256" key="5">
    <source>
        <dbReference type="ARBA" id="ARBA00022679"/>
    </source>
</evidence>
<dbReference type="PROSITE" id="PS50885">
    <property type="entry name" value="HAMP"/>
    <property type="match status" value="1"/>
</dbReference>
<dbReference type="InterPro" id="IPR003661">
    <property type="entry name" value="HisK_dim/P_dom"/>
</dbReference>
<dbReference type="SMART" id="SM00388">
    <property type="entry name" value="HisKA"/>
    <property type="match status" value="1"/>
</dbReference>
<keyword evidence="9" id="KW-0902">Two-component regulatory system</keyword>
<evidence type="ECO:0000256" key="8">
    <source>
        <dbReference type="ARBA" id="ARBA00022989"/>
    </source>
</evidence>
<dbReference type="PANTHER" id="PTHR45436">
    <property type="entry name" value="SENSOR HISTIDINE KINASE YKOH"/>
    <property type="match status" value="1"/>
</dbReference>
<feature type="region of interest" description="Disordered" evidence="11">
    <location>
        <begin position="1"/>
        <end position="27"/>
    </location>
</feature>
<keyword evidence="8 12" id="KW-1133">Transmembrane helix</keyword>
<evidence type="ECO:0000313" key="16">
    <source>
        <dbReference type="Proteomes" id="UP000199004"/>
    </source>
</evidence>
<dbReference type="AlphaFoldDB" id="A0A1H0J8W9"/>
<dbReference type="Pfam" id="PF00672">
    <property type="entry name" value="HAMP"/>
    <property type="match status" value="1"/>
</dbReference>
<feature type="domain" description="HAMP" evidence="14">
    <location>
        <begin position="208"/>
        <end position="261"/>
    </location>
</feature>
<keyword evidence="6 12" id="KW-0812">Transmembrane</keyword>
<dbReference type="InterPro" id="IPR005467">
    <property type="entry name" value="His_kinase_dom"/>
</dbReference>
<dbReference type="GO" id="GO:0000155">
    <property type="term" value="F:phosphorelay sensor kinase activity"/>
    <property type="evidence" value="ECO:0007669"/>
    <property type="project" value="InterPro"/>
</dbReference>
<dbReference type="InterPro" id="IPR036097">
    <property type="entry name" value="HisK_dim/P_sf"/>
</dbReference>
<dbReference type="Pfam" id="PF00512">
    <property type="entry name" value="HisKA"/>
    <property type="match status" value="1"/>
</dbReference>
<dbReference type="PANTHER" id="PTHR45436:SF5">
    <property type="entry name" value="SENSOR HISTIDINE KINASE TRCS"/>
    <property type="match status" value="1"/>
</dbReference>
<evidence type="ECO:0000256" key="11">
    <source>
        <dbReference type="SAM" id="MobiDB-lite"/>
    </source>
</evidence>
<accession>A0A1H0J8W9</accession>
<protein>
    <recommendedName>
        <fullName evidence="3">histidine kinase</fullName>
        <ecNumber evidence="3">2.7.13.3</ecNumber>
    </recommendedName>
</protein>
<dbReference type="Gene3D" id="6.10.340.10">
    <property type="match status" value="1"/>
</dbReference>
<dbReference type="SUPFAM" id="SSF47384">
    <property type="entry name" value="Homodimeric domain of signal transducing histidine kinase"/>
    <property type="match status" value="1"/>
</dbReference>
<evidence type="ECO:0000313" key="15">
    <source>
        <dbReference type="EMBL" id="SDO39953.1"/>
    </source>
</evidence>
<dbReference type="PRINTS" id="PR00344">
    <property type="entry name" value="BCTRLSENSOR"/>
</dbReference>
<comment type="subcellular location">
    <subcellularLocation>
        <location evidence="2">Cell membrane</location>
    </subcellularLocation>
</comment>
<dbReference type="STRING" id="1005944.SAMN05192576_3944"/>